<dbReference type="Proteomes" id="UP000651837">
    <property type="component" value="Unassembled WGS sequence"/>
</dbReference>
<dbReference type="EMBL" id="QGGQ01000001">
    <property type="protein sequence ID" value="PWK25780.1"/>
    <property type="molecule type" value="Genomic_DNA"/>
</dbReference>
<evidence type="ECO:0000313" key="5">
    <source>
        <dbReference type="Proteomes" id="UP000651837"/>
    </source>
</evidence>
<evidence type="ECO:0000313" key="4">
    <source>
        <dbReference type="Proteomes" id="UP000245667"/>
    </source>
</evidence>
<reference evidence="2 5" key="2">
    <citation type="submission" date="2020-07" db="EMBL/GenBank/DDBJ databases">
        <title>The draft genome sequence of Maribacter polysiphoniae KCTC 22021.</title>
        <authorList>
            <person name="Mu L."/>
        </authorList>
    </citation>
    <scope>NUCLEOTIDE SEQUENCE [LARGE SCALE GENOMIC DNA]</scope>
    <source>
        <strain evidence="2 5">KCTC 22021</strain>
    </source>
</reference>
<evidence type="ECO:0000313" key="3">
    <source>
        <dbReference type="EMBL" id="PWK25780.1"/>
    </source>
</evidence>
<reference evidence="3 4" key="1">
    <citation type="submission" date="2018-05" db="EMBL/GenBank/DDBJ databases">
        <title>Genomic Encyclopedia of Archaeal and Bacterial Type Strains, Phase II (KMG-II): from individual species to whole genera.</title>
        <authorList>
            <person name="Goeker M."/>
        </authorList>
    </citation>
    <scope>NUCLEOTIDE SEQUENCE [LARGE SCALE GENOMIC DNA]</scope>
    <source>
        <strain evidence="3 4">DSM 23514</strain>
    </source>
</reference>
<dbReference type="RefSeq" id="WP_109648704.1">
    <property type="nucleotide sequence ID" value="NZ_JACWLN010000002.1"/>
</dbReference>
<feature type="signal peptide" evidence="1">
    <location>
        <begin position="1"/>
        <end position="20"/>
    </location>
</feature>
<dbReference type="AlphaFoldDB" id="A0A316ERQ4"/>
<sequence>MIKKYILTLFLLCFFKVSFATERDSIIELSDQFYQDSAVQLDFLYNRNKTENQNKWYIFFLGSNLEELEYIIQESQYNDKYDQTKLTALNNKLRDLNSKNPTHEVYAALTDYEKTLKVVSLFKGKTINEHVEEIQSQRSVTDGTGDSPERTELVLAESAMKNFNAVKTDILDKIYDRTTAFKTSTKSNHFLAYVMNITYETIANYEGDALKKQFFTWGMHPKKKNGAIDKARLTELYKRFKTEPDKSNLYRFAEVRLESVVNALENYILLPSVEGLETGIGQEIYQLYADQFTTGSQEDKKLIELANFLTENYKDEKFVVDIGCIEYNCEVIDDLITAISEKNIKTKEEFDEVFPYRNYARNYIDGKNDFTFYYSSIDLWENLDLNTYNLNSFDYLIEDNGVEDKYHYSLNDLFARHKAFNDPDYRNIKTIILDTEELGQASSVSQTEFYDQYYHKYDTDSAFYFIAEWSARFAQEPLAAFMVHRLVVTHGAFLVQQLIVHLGEGLAAQIIREKGKDMMLGAIIDYGMQATMNYYFDPRFENNFKDASNPANINLISVAASAGESALDIQNKYAAYGISALNGCFVNGWTDANGFRDDFNVGECGKGVAAAFIANRVAKYLKILAKYSKTQITKGLKKMGFDDVEIEKIIDDVDQSADELMTGSNKLDDILNGKEFDELFEKLKNLNSTPNRAIRYANKAAFKDAFEDLFENVDKTAIKSYDDVIEDLDNLLKNTQKLEGENNLRDFVDEMMQSANKFKAAATSLEVITNPNKYFNQGVELIGLEDAISAIKNSGRFRFDIKFKTNSGEVIEILVDTKNYKNISGVFSDSGMKQFKAYLAKVKSFDELKIIQQNRPPNVTIDKMKNAFINAIKNDAKGVFDANQNLFKSLKNVENKTFIEDWEDFASFIGTEKFNSQVTDLILQVTK</sequence>
<dbReference type="Proteomes" id="UP000245667">
    <property type="component" value="Unassembled WGS sequence"/>
</dbReference>
<name>A0A316ERQ4_9FLAO</name>
<comment type="caution">
    <text evidence="3">The sequence shown here is derived from an EMBL/GenBank/DDBJ whole genome shotgun (WGS) entry which is preliminary data.</text>
</comment>
<keyword evidence="5" id="KW-1185">Reference proteome</keyword>
<keyword evidence="1" id="KW-0732">Signal</keyword>
<evidence type="ECO:0000313" key="2">
    <source>
        <dbReference type="EMBL" id="MBD1260318.1"/>
    </source>
</evidence>
<evidence type="ECO:0000256" key="1">
    <source>
        <dbReference type="SAM" id="SignalP"/>
    </source>
</evidence>
<feature type="chain" id="PRO_5016233276" evidence="1">
    <location>
        <begin position="21"/>
        <end position="927"/>
    </location>
</feature>
<dbReference type="OrthoDB" id="1074332at2"/>
<gene>
    <name evidence="2" type="ORF">HZY62_06950</name>
    <name evidence="3" type="ORF">LX92_00523</name>
</gene>
<protein>
    <submittedName>
        <fullName evidence="3">Uncharacterized protein</fullName>
    </submittedName>
</protein>
<accession>A0A316ERQ4</accession>
<proteinExistence type="predicted"/>
<dbReference type="EMBL" id="JACWLN010000002">
    <property type="protein sequence ID" value="MBD1260318.1"/>
    <property type="molecule type" value="Genomic_DNA"/>
</dbReference>
<organism evidence="3 4">
    <name type="scientific">Maribacter polysiphoniae</name>
    <dbReference type="NCBI Taxonomy" id="429344"/>
    <lineage>
        <taxon>Bacteria</taxon>
        <taxon>Pseudomonadati</taxon>
        <taxon>Bacteroidota</taxon>
        <taxon>Flavobacteriia</taxon>
        <taxon>Flavobacteriales</taxon>
        <taxon>Flavobacteriaceae</taxon>
        <taxon>Maribacter</taxon>
    </lineage>
</organism>